<proteinExistence type="predicted"/>
<dbReference type="NCBIfam" id="TIGR02937">
    <property type="entry name" value="sigma70-ECF"/>
    <property type="match status" value="1"/>
</dbReference>
<dbReference type="GO" id="GO:0003677">
    <property type="term" value="F:DNA binding"/>
    <property type="evidence" value="ECO:0007669"/>
    <property type="project" value="UniProtKB-KW"/>
</dbReference>
<dbReference type="SUPFAM" id="SSF54534">
    <property type="entry name" value="FKBP-like"/>
    <property type="match status" value="1"/>
</dbReference>
<keyword evidence="1" id="KW-0732">Signal</keyword>
<keyword evidence="5" id="KW-0804">Transcription</keyword>
<organism evidence="10 11">
    <name type="scientific">Ostreobium quekettii</name>
    <dbReference type="NCBI Taxonomy" id="121088"/>
    <lineage>
        <taxon>Eukaryota</taxon>
        <taxon>Viridiplantae</taxon>
        <taxon>Chlorophyta</taxon>
        <taxon>core chlorophytes</taxon>
        <taxon>Ulvophyceae</taxon>
        <taxon>TCBD clade</taxon>
        <taxon>Bryopsidales</taxon>
        <taxon>Ostreobineae</taxon>
        <taxon>Ostreobiaceae</taxon>
        <taxon>Ostreobium</taxon>
    </lineage>
</organism>
<evidence type="ECO:0000256" key="2">
    <source>
        <dbReference type="ARBA" id="ARBA00023015"/>
    </source>
</evidence>
<dbReference type="GO" id="GO:0016987">
    <property type="term" value="F:sigma factor activity"/>
    <property type="evidence" value="ECO:0007669"/>
    <property type="project" value="UniProtKB-KW"/>
</dbReference>
<dbReference type="InterPro" id="IPR013324">
    <property type="entry name" value="RNA_pol_sigma_r3/r4-like"/>
</dbReference>
<dbReference type="PROSITE" id="PS01096">
    <property type="entry name" value="PPIC_PPIASE_1"/>
    <property type="match status" value="1"/>
</dbReference>
<dbReference type="InterPro" id="IPR000297">
    <property type="entry name" value="PPIase_PpiC"/>
</dbReference>
<evidence type="ECO:0000256" key="6">
    <source>
        <dbReference type="PROSITE-ProRule" id="PRU00278"/>
    </source>
</evidence>
<dbReference type="Gene3D" id="1.20.140.160">
    <property type="match status" value="1"/>
</dbReference>
<evidence type="ECO:0000259" key="9">
    <source>
        <dbReference type="PROSITE" id="PS50198"/>
    </source>
</evidence>
<evidence type="ECO:0000313" key="10">
    <source>
        <dbReference type="EMBL" id="CAD7695469.1"/>
    </source>
</evidence>
<name>A0A8S1IPZ9_9CHLO</name>
<feature type="domain" description="PpiC" evidence="9">
    <location>
        <begin position="163"/>
        <end position="263"/>
    </location>
</feature>
<dbReference type="Proteomes" id="UP000708148">
    <property type="component" value="Unassembled WGS sequence"/>
</dbReference>
<dbReference type="InterPro" id="IPR007630">
    <property type="entry name" value="RNA_pol_sigma70_r4"/>
</dbReference>
<dbReference type="PANTHER" id="PTHR47637:SF1">
    <property type="entry name" value="CHAPERONE SURA"/>
    <property type="match status" value="1"/>
</dbReference>
<dbReference type="Pfam" id="PF04542">
    <property type="entry name" value="Sigma70_r2"/>
    <property type="match status" value="1"/>
</dbReference>
<feature type="coiled-coil region" evidence="7">
    <location>
        <begin position="493"/>
        <end position="520"/>
    </location>
</feature>
<dbReference type="Gene3D" id="1.10.1740.10">
    <property type="match status" value="1"/>
</dbReference>
<evidence type="ECO:0000256" key="8">
    <source>
        <dbReference type="SAM" id="MobiDB-lite"/>
    </source>
</evidence>
<dbReference type="InterPro" id="IPR014284">
    <property type="entry name" value="RNA_pol_sigma-70_dom"/>
</dbReference>
<dbReference type="Pfam" id="PF04545">
    <property type="entry name" value="Sigma70_r4"/>
    <property type="match status" value="1"/>
</dbReference>
<keyword evidence="3" id="KW-0731">Sigma factor</keyword>
<dbReference type="GO" id="GO:0006352">
    <property type="term" value="P:DNA-templated transcription initiation"/>
    <property type="evidence" value="ECO:0007669"/>
    <property type="project" value="InterPro"/>
</dbReference>
<keyword evidence="2" id="KW-0805">Transcription regulation</keyword>
<dbReference type="SUPFAM" id="SSF88946">
    <property type="entry name" value="Sigma2 domain of RNA polymerase sigma factors"/>
    <property type="match status" value="1"/>
</dbReference>
<dbReference type="Pfam" id="PF00639">
    <property type="entry name" value="Rotamase"/>
    <property type="match status" value="1"/>
</dbReference>
<sequence length="569" mass="65147">MTAAPEQAHAVIIDGVAARINAEIITLYDVRIAATPFMLQRGMDPSLLQDPTRRSKIYRQVLDDLIERKLLLQEAAKLGLSITDEEVEQWIAFTRQQQGLSEEQFKATIEQYGMNYTDYRAMMRQNLLRLRVTQFKVGAKVSISDAEVEARYRERYGELSLTERYITVSHVLIIPSEDTPQGREAAFQRAKVVRERILAGEKFEDVARQESDGPSAKTGGKIGTYRRGELDADFENAAFTLEENRLSEIVRTKYGYHVILVSKIEERENPDIEERKDEIRGELRQIATERQLQSYMQGLRDRAFVELVYLIRARDLPPTSSRARGDRLNQHDSQANKPLSQLTETEVVEKYTDYVERLATNLLRKLKLRVEREDIIAYGMEGLLDAWRRFDPNNKTAFTSFAYYRIRGAMFDGCRKEGWASRDRRTKIADYAAVNEHLESTHAANANAPAARTLGESISRVSDKVGDVLTIMMVSQADMEDILGEVEPPQDTKLEKKARNEKLEAAIKILDENEQILVKRHHYYDEPLTVIAKDLGLSLSWCSRMHARAIEKLREELSSTGEEDKPPPS</sequence>
<evidence type="ECO:0000256" key="4">
    <source>
        <dbReference type="ARBA" id="ARBA00023125"/>
    </source>
</evidence>
<keyword evidence="6" id="KW-0697">Rotamase</keyword>
<dbReference type="SUPFAM" id="SSF88659">
    <property type="entry name" value="Sigma3 and sigma4 domains of RNA polymerase sigma factors"/>
    <property type="match status" value="1"/>
</dbReference>
<gene>
    <name evidence="10" type="ORF">OSTQU699_LOCUS830</name>
</gene>
<dbReference type="PANTHER" id="PTHR47637">
    <property type="entry name" value="CHAPERONE SURA"/>
    <property type="match status" value="1"/>
</dbReference>
<keyword evidence="11" id="KW-1185">Reference proteome</keyword>
<feature type="region of interest" description="Disordered" evidence="8">
    <location>
        <begin position="319"/>
        <end position="338"/>
    </location>
</feature>
<dbReference type="GO" id="GO:0003755">
    <property type="term" value="F:peptidyl-prolyl cis-trans isomerase activity"/>
    <property type="evidence" value="ECO:0007669"/>
    <property type="project" value="UniProtKB-KW"/>
</dbReference>
<keyword evidence="7" id="KW-0175">Coiled coil</keyword>
<dbReference type="OrthoDB" id="1911748at2759"/>
<dbReference type="Gene3D" id="3.10.50.40">
    <property type="match status" value="1"/>
</dbReference>
<evidence type="ECO:0000256" key="5">
    <source>
        <dbReference type="ARBA" id="ARBA00023163"/>
    </source>
</evidence>
<accession>A0A8S1IPZ9</accession>
<keyword evidence="6" id="KW-0413">Isomerase</keyword>
<dbReference type="EMBL" id="CAJHUC010000348">
    <property type="protein sequence ID" value="CAD7695469.1"/>
    <property type="molecule type" value="Genomic_DNA"/>
</dbReference>
<dbReference type="InterPro" id="IPR046357">
    <property type="entry name" value="PPIase_dom_sf"/>
</dbReference>
<dbReference type="InterPro" id="IPR050280">
    <property type="entry name" value="OMP_Chaperone_SurA"/>
</dbReference>
<dbReference type="Gene3D" id="1.10.4030.10">
    <property type="entry name" value="Porin chaperone SurA, peptide-binding domain"/>
    <property type="match status" value="1"/>
</dbReference>
<evidence type="ECO:0000313" key="11">
    <source>
        <dbReference type="Proteomes" id="UP000708148"/>
    </source>
</evidence>
<dbReference type="PROSITE" id="PS50198">
    <property type="entry name" value="PPIC_PPIASE_2"/>
    <property type="match status" value="1"/>
</dbReference>
<dbReference type="AlphaFoldDB" id="A0A8S1IPZ9"/>
<evidence type="ECO:0000256" key="3">
    <source>
        <dbReference type="ARBA" id="ARBA00023082"/>
    </source>
</evidence>
<reference evidence="10" key="1">
    <citation type="submission" date="2020-12" db="EMBL/GenBank/DDBJ databases">
        <authorList>
            <person name="Iha C."/>
        </authorList>
    </citation>
    <scope>NUCLEOTIDE SEQUENCE</scope>
</reference>
<dbReference type="InterPro" id="IPR023058">
    <property type="entry name" value="PPIase_PpiC_CS"/>
</dbReference>
<dbReference type="InterPro" id="IPR013325">
    <property type="entry name" value="RNA_pol_sigma_r2"/>
</dbReference>
<keyword evidence="4" id="KW-0238">DNA-binding</keyword>
<dbReference type="Pfam" id="PF13624">
    <property type="entry name" value="SurA_N_3"/>
    <property type="match status" value="1"/>
</dbReference>
<evidence type="ECO:0000256" key="7">
    <source>
        <dbReference type="SAM" id="Coils"/>
    </source>
</evidence>
<dbReference type="InterPro" id="IPR027304">
    <property type="entry name" value="Trigger_fact/SurA_dom_sf"/>
</dbReference>
<comment type="caution">
    <text evidence="10">The sequence shown here is derived from an EMBL/GenBank/DDBJ whole genome shotgun (WGS) entry which is preliminary data.</text>
</comment>
<dbReference type="InterPro" id="IPR007627">
    <property type="entry name" value="RNA_pol_sigma70_r2"/>
</dbReference>
<evidence type="ECO:0000256" key="1">
    <source>
        <dbReference type="ARBA" id="ARBA00022729"/>
    </source>
</evidence>
<protein>
    <recommendedName>
        <fullName evidence="9">PpiC domain-containing protein</fullName>
    </recommendedName>
</protein>
<dbReference type="SUPFAM" id="SSF109998">
    <property type="entry name" value="Triger factor/SurA peptide-binding domain-like"/>
    <property type="match status" value="1"/>
</dbReference>